<sequence length="70" mass="8246">MYPKTPYDLSQTIIKKAHMKDLKSSTEWLGMNYPNTNIYSSLSIHYRYDRAIMLQTISNIQAYHDTSPIF</sequence>
<protein>
    <submittedName>
        <fullName evidence="1">Uncharacterized protein</fullName>
    </submittedName>
</protein>
<name>A0AAX2LKC6_STRSZ</name>
<dbReference type="AlphaFoldDB" id="A0AAX2LKC6"/>
<evidence type="ECO:0000313" key="2">
    <source>
        <dbReference type="Proteomes" id="UP000255476"/>
    </source>
</evidence>
<gene>
    <name evidence="1" type="ORF">NCTC7023_01459</name>
</gene>
<evidence type="ECO:0000313" key="1">
    <source>
        <dbReference type="EMBL" id="SUO82100.1"/>
    </source>
</evidence>
<dbReference type="Proteomes" id="UP000255476">
    <property type="component" value="Unassembled WGS sequence"/>
</dbReference>
<reference evidence="1 2" key="1">
    <citation type="submission" date="2018-06" db="EMBL/GenBank/DDBJ databases">
        <authorList>
            <consortium name="Pathogen Informatics"/>
            <person name="Doyle S."/>
        </authorList>
    </citation>
    <scope>NUCLEOTIDE SEQUENCE [LARGE SCALE GENOMIC DNA]</scope>
    <source>
        <strain evidence="1 2">NCTC7023</strain>
    </source>
</reference>
<comment type="caution">
    <text evidence="1">The sequence shown here is derived from an EMBL/GenBank/DDBJ whole genome shotgun (WGS) entry which is preliminary data.</text>
</comment>
<organism evidence="1 2">
    <name type="scientific">Streptococcus equi subsp. zooepidemicus</name>
    <dbReference type="NCBI Taxonomy" id="40041"/>
    <lineage>
        <taxon>Bacteria</taxon>
        <taxon>Bacillati</taxon>
        <taxon>Bacillota</taxon>
        <taxon>Bacilli</taxon>
        <taxon>Lactobacillales</taxon>
        <taxon>Streptococcaceae</taxon>
        <taxon>Streptococcus</taxon>
    </lineage>
</organism>
<proteinExistence type="predicted"/>
<dbReference type="RefSeq" id="WP_038674212.1">
    <property type="nucleotide sequence ID" value="NZ_JAHRIR010000001.1"/>
</dbReference>
<dbReference type="EMBL" id="UHHT01000001">
    <property type="protein sequence ID" value="SUO82100.1"/>
    <property type="molecule type" value="Genomic_DNA"/>
</dbReference>
<accession>A0AAX2LKC6</accession>